<evidence type="ECO:0000256" key="5">
    <source>
        <dbReference type="ARBA" id="ARBA00022825"/>
    </source>
</evidence>
<dbReference type="SUPFAM" id="SSF52096">
    <property type="entry name" value="ClpP/crotonase"/>
    <property type="match status" value="1"/>
</dbReference>
<dbReference type="GO" id="GO:0006508">
    <property type="term" value="P:proteolysis"/>
    <property type="evidence" value="ECO:0007669"/>
    <property type="project" value="UniProtKB-KW"/>
</dbReference>
<comment type="caution">
    <text evidence="7">The sequence shown here is derived from an EMBL/GenBank/DDBJ whole genome shotgun (WGS) entry which is preliminary data.</text>
</comment>
<dbReference type="EMBL" id="JAGDEL010000012">
    <property type="protein sequence ID" value="MBO1513255.1"/>
    <property type="molecule type" value="Genomic_DNA"/>
</dbReference>
<keyword evidence="2" id="KW-0963">Cytoplasm</keyword>
<protein>
    <recommendedName>
        <fullName evidence="6">ATP-dependent Clp protease proteolytic subunit</fullName>
    </recommendedName>
</protein>
<dbReference type="InterPro" id="IPR023562">
    <property type="entry name" value="ClpP/TepA"/>
</dbReference>
<dbReference type="InterPro" id="IPR029045">
    <property type="entry name" value="ClpP/crotonase-like_dom_sf"/>
</dbReference>
<dbReference type="Proteomes" id="UP000663981">
    <property type="component" value="Unassembled WGS sequence"/>
</dbReference>
<keyword evidence="5" id="KW-0720">Serine protease</keyword>
<reference evidence="7 8" key="1">
    <citation type="submission" date="2021-03" db="EMBL/GenBank/DDBJ databases">
        <title>Whole genome sequence of Metabacillus bambusae BG109.</title>
        <authorList>
            <person name="Jeong J.W."/>
        </authorList>
    </citation>
    <scope>NUCLEOTIDE SEQUENCE [LARGE SCALE GENOMIC DNA]</scope>
    <source>
        <strain evidence="7 8">BG109</strain>
    </source>
</reference>
<dbReference type="Gene3D" id="3.90.226.10">
    <property type="entry name" value="2-enoyl-CoA Hydratase, Chain A, domain 1"/>
    <property type="match status" value="1"/>
</dbReference>
<gene>
    <name evidence="7" type="ORF">I7822_16520</name>
</gene>
<proteinExistence type="inferred from homology"/>
<dbReference type="CDD" id="cd07016">
    <property type="entry name" value="S14_ClpP_1"/>
    <property type="match status" value="1"/>
</dbReference>
<dbReference type="PRINTS" id="PR00127">
    <property type="entry name" value="CLPPROTEASEP"/>
</dbReference>
<name>A0ABS3N4P6_9BACI</name>
<evidence type="ECO:0000256" key="3">
    <source>
        <dbReference type="ARBA" id="ARBA00022670"/>
    </source>
</evidence>
<keyword evidence="8" id="KW-1185">Reference proteome</keyword>
<keyword evidence="4" id="KW-0378">Hydrolase</keyword>
<sequence>MKHKIKGDITSWNSSIWDFNYKMRSIKEDEDIELEINSYGGDVFAGIDIMNSLRGHKGNVTITITGIAASAASVICMGADKIRMYSNTQLMVHNAWTVVAGNAKKLRKAAEDLESIGESVLASYTHRIDEDTAKNLLDKETYLSASKAVELGLVDEIVDADPETVESEVFKDEADKFNNKIVAFKQKSSTTIGEKDFNEMKQQFDEMKNELEKLKKNQKDEPESTPVVAKSRFIF</sequence>
<dbReference type="GO" id="GO:0008233">
    <property type="term" value="F:peptidase activity"/>
    <property type="evidence" value="ECO:0007669"/>
    <property type="project" value="UniProtKB-KW"/>
</dbReference>
<organism evidence="7 8">
    <name type="scientific">Metabacillus bambusae</name>
    <dbReference type="NCBI Taxonomy" id="2795218"/>
    <lineage>
        <taxon>Bacteria</taxon>
        <taxon>Bacillati</taxon>
        <taxon>Bacillota</taxon>
        <taxon>Bacilli</taxon>
        <taxon>Bacillales</taxon>
        <taxon>Bacillaceae</taxon>
        <taxon>Metabacillus</taxon>
    </lineage>
</organism>
<dbReference type="RefSeq" id="WP_207980206.1">
    <property type="nucleotide sequence ID" value="NZ_JAGDEL010000012.1"/>
</dbReference>
<evidence type="ECO:0000256" key="2">
    <source>
        <dbReference type="ARBA" id="ARBA00022490"/>
    </source>
</evidence>
<keyword evidence="3 7" id="KW-0645">Protease</keyword>
<evidence type="ECO:0000256" key="6">
    <source>
        <dbReference type="RuleBase" id="RU003567"/>
    </source>
</evidence>
<accession>A0ABS3N4P6</accession>
<dbReference type="NCBIfam" id="NF045542">
    <property type="entry name" value="Clp_rel_HeadMat"/>
    <property type="match status" value="1"/>
</dbReference>
<comment type="similarity">
    <text evidence="1 6">Belongs to the peptidase S14 family.</text>
</comment>
<dbReference type="Pfam" id="PF00574">
    <property type="entry name" value="CLP_protease"/>
    <property type="match status" value="1"/>
</dbReference>
<dbReference type="PANTHER" id="PTHR10381:SF70">
    <property type="entry name" value="ATP-DEPENDENT CLP PROTEASE PROTEOLYTIC SUBUNIT"/>
    <property type="match status" value="1"/>
</dbReference>
<dbReference type="PANTHER" id="PTHR10381">
    <property type="entry name" value="ATP-DEPENDENT CLP PROTEASE PROTEOLYTIC SUBUNIT"/>
    <property type="match status" value="1"/>
</dbReference>
<evidence type="ECO:0000313" key="8">
    <source>
        <dbReference type="Proteomes" id="UP000663981"/>
    </source>
</evidence>
<dbReference type="InterPro" id="IPR001907">
    <property type="entry name" value="ClpP"/>
</dbReference>
<evidence type="ECO:0000256" key="4">
    <source>
        <dbReference type="ARBA" id="ARBA00022801"/>
    </source>
</evidence>
<evidence type="ECO:0000256" key="1">
    <source>
        <dbReference type="ARBA" id="ARBA00007039"/>
    </source>
</evidence>
<evidence type="ECO:0000313" key="7">
    <source>
        <dbReference type="EMBL" id="MBO1513255.1"/>
    </source>
</evidence>